<dbReference type="GO" id="GO:0005758">
    <property type="term" value="C:mitochondrial intermembrane space"/>
    <property type="evidence" value="ECO:0007669"/>
    <property type="project" value="TreeGrafter"/>
</dbReference>
<dbReference type="CDD" id="cd20270">
    <property type="entry name" value="Complex1_LYR_SDHAF3_LYRM10"/>
    <property type="match status" value="1"/>
</dbReference>
<accession>A0A9Q0N193</accession>
<reference evidence="7" key="1">
    <citation type="submission" date="2022-07" db="EMBL/GenBank/DDBJ databases">
        <authorList>
            <person name="Trinca V."/>
            <person name="Uliana J.V.C."/>
            <person name="Torres T.T."/>
            <person name="Ward R.J."/>
            <person name="Monesi N."/>
        </authorList>
    </citation>
    <scope>NUCLEOTIDE SEQUENCE</scope>
    <source>
        <strain evidence="7">HSMRA1968</strain>
        <tissue evidence="7">Whole embryos</tissue>
    </source>
</reference>
<protein>
    <recommendedName>
        <fullName evidence="6">Succinate dehydrogenase assembly factor 3</fullName>
        <shortName evidence="6">SDH assembly factor 3</shortName>
        <shortName evidence="6">SDHAF3</shortName>
    </recommendedName>
</protein>
<sequence>MIRHDQRVRLLYKTILRLHRGLPADMQSLGNSYAKDEFKRHKTCNPAEAQVFLIEWTNYAVQLSHQLGLGIKGKPSEKIGEYLPVSKLDDLREEQVIQLYELMKAATGQVDDPSTTESSEKKKK</sequence>
<evidence type="ECO:0000256" key="5">
    <source>
        <dbReference type="ARBA" id="ARBA00023186"/>
    </source>
</evidence>
<keyword evidence="5 6" id="KW-0143">Chaperone</keyword>
<comment type="subunit">
    <text evidence="6">Interacts with the iron-sulfur protein subunit within the SDH catalytic dimer.</text>
</comment>
<proteinExistence type="inferred from homology"/>
<dbReference type="EMBL" id="WJQU01000002">
    <property type="protein sequence ID" value="KAJ6641416.1"/>
    <property type="molecule type" value="Genomic_DNA"/>
</dbReference>
<comment type="subcellular location">
    <subcellularLocation>
        <location evidence="1 6">Mitochondrion matrix</location>
    </subcellularLocation>
</comment>
<dbReference type="PANTHER" id="PTHR13137">
    <property type="entry name" value="DC11 ACN9 HOMOLOG"/>
    <property type="match status" value="1"/>
</dbReference>
<comment type="caution">
    <text evidence="7">The sequence shown here is derived from an EMBL/GenBank/DDBJ whole genome shotgun (WGS) entry which is preliminary data.</text>
</comment>
<name>A0A9Q0N193_9DIPT</name>
<dbReference type="GO" id="GO:0005759">
    <property type="term" value="C:mitochondrial matrix"/>
    <property type="evidence" value="ECO:0007669"/>
    <property type="project" value="UniProtKB-SubCell"/>
</dbReference>
<dbReference type="Proteomes" id="UP001151699">
    <property type="component" value="Chromosome B"/>
</dbReference>
<evidence type="ECO:0000256" key="4">
    <source>
        <dbReference type="ARBA" id="ARBA00023128"/>
    </source>
</evidence>
<keyword evidence="8" id="KW-1185">Reference proteome</keyword>
<evidence type="ECO:0000256" key="3">
    <source>
        <dbReference type="ARBA" id="ARBA00022946"/>
    </source>
</evidence>
<evidence type="ECO:0000256" key="2">
    <source>
        <dbReference type="ARBA" id="ARBA00006020"/>
    </source>
</evidence>
<dbReference type="Pfam" id="PF13233">
    <property type="entry name" value="Complex1_LYR_2"/>
    <property type="match status" value="1"/>
</dbReference>
<organism evidence="7 8">
    <name type="scientific">Pseudolycoriella hygida</name>
    <dbReference type="NCBI Taxonomy" id="35572"/>
    <lineage>
        <taxon>Eukaryota</taxon>
        <taxon>Metazoa</taxon>
        <taxon>Ecdysozoa</taxon>
        <taxon>Arthropoda</taxon>
        <taxon>Hexapoda</taxon>
        <taxon>Insecta</taxon>
        <taxon>Pterygota</taxon>
        <taxon>Neoptera</taxon>
        <taxon>Endopterygota</taxon>
        <taxon>Diptera</taxon>
        <taxon>Nematocera</taxon>
        <taxon>Sciaroidea</taxon>
        <taxon>Sciaridae</taxon>
        <taxon>Pseudolycoriella</taxon>
    </lineage>
</organism>
<evidence type="ECO:0000256" key="1">
    <source>
        <dbReference type="ARBA" id="ARBA00004305"/>
    </source>
</evidence>
<dbReference type="GO" id="GO:0034553">
    <property type="term" value="P:mitochondrial respiratory chain complex II assembly"/>
    <property type="evidence" value="ECO:0007669"/>
    <property type="project" value="UniProtKB-UniRule"/>
</dbReference>
<keyword evidence="3" id="KW-0809">Transit peptide</keyword>
<comment type="function">
    <text evidence="6">Plays an essential role in the assembly of succinate dehydrogenase (SDH), an enzyme complex (also referred to as respiratory complex II) that is a component of both the tricarboxylic acid (TCA) cycle and the mitochondrial electron transport chain, and which couples the oxidation of succinate to fumarate with the reduction of ubiquinone (coenzyme Q) to ubiquinol. Promotes maturation of the iron-sulfur protein subunit of the SDH catalytic dimer, protecting it from the deleterious effects of oxidants. May act together with SDHAF1.</text>
</comment>
<dbReference type="OrthoDB" id="278329at2759"/>
<evidence type="ECO:0000313" key="8">
    <source>
        <dbReference type="Proteomes" id="UP001151699"/>
    </source>
</evidence>
<dbReference type="PANTHER" id="PTHR13137:SF6">
    <property type="entry name" value="SUCCINATE DEHYDROGENASE ASSEMBLY FACTOR 3, MITOCHONDRIAL"/>
    <property type="match status" value="1"/>
</dbReference>
<comment type="similarity">
    <text evidence="2 6">Belongs to the complex I LYR family. SDHAF3 subfamily.</text>
</comment>
<evidence type="ECO:0000256" key="6">
    <source>
        <dbReference type="RuleBase" id="RU368039"/>
    </source>
</evidence>
<dbReference type="InterPro" id="IPR008381">
    <property type="entry name" value="SDHAF3/Sdh7"/>
</dbReference>
<dbReference type="GO" id="GO:0006105">
    <property type="term" value="P:succinate metabolic process"/>
    <property type="evidence" value="ECO:0007669"/>
    <property type="project" value="TreeGrafter"/>
</dbReference>
<dbReference type="AlphaFoldDB" id="A0A9Q0N193"/>
<keyword evidence="4 6" id="KW-0496">Mitochondrion</keyword>
<gene>
    <name evidence="7" type="primary">Sdhaf3</name>
    <name evidence="7" type="ORF">Bhyg_06355</name>
</gene>
<evidence type="ECO:0000313" key="7">
    <source>
        <dbReference type="EMBL" id="KAJ6641416.1"/>
    </source>
</evidence>